<evidence type="ECO:0000313" key="2">
    <source>
        <dbReference type="EMBL" id="KFH44750.1"/>
    </source>
</evidence>
<dbReference type="AlphaFoldDB" id="A0A086T5W8"/>
<comment type="caution">
    <text evidence="2">The sequence shown here is derived from an EMBL/GenBank/DDBJ whole genome shotgun (WGS) entry which is preliminary data.</text>
</comment>
<reference evidence="3" key="1">
    <citation type="journal article" date="2014" name="Genome Announc.">
        <title>Genome sequence and annotation of Acremonium chrysogenum, producer of the beta-lactam antibiotic cephalosporin C.</title>
        <authorList>
            <person name="Terfehr D."/>
            <person name="Dahlmann T.A."/>
            <person name="Specht T."/>
            <person name="Zadra I."/>
            <person name="Kuernsteiner H."/>
            <person name="Kueck U."/>
        </authorList>
    </citation>
    <scope>NUCLEOTIDE SEQUENCE [LARGE SCALE GENOMIC DNA]</scope>
    <source>
        <strain evidence="3">ATCC 11550 / CBS 779.69 / DSM 880 / IAM 14645 / JCM 23072 / IMI 49137</strain>
    </source>
</reference>
<proteinExistence type="predicted"/>
<keyword evidence="3" id="KW-1185">Reference proteome</keyword>
<dbReference type="Proteomes" id="UP000029964">
    <property type="component" value="Unassembled WGS sequence"/>
</dbReference>
<gene>
    <name evidence="2" type="ORF">ACRE_044660</name>
</gene>
<accession>A0A086T5W8</accession>
<name>A0A086T5W8_HAPC1</name>
<protein>
    <submittedName>
        <fullName evidence="2">Uncharacterized protein</fullName>
    </submittedName>
</protein>
<sequence>MSADDTHLIFLRPVPRLQPKIPDGVVGPPLPPPSQHPYVPPVRGLLSVYVQSTYRYTASQWSVPAFHSTLDPTIQTTQTRDREAGIDTGMPGVFRRHKRDVRRPPGY</sequence>
<dbReference type="HOGENOM" id="CLU_2209219_0_0_1"/>
<evidence type="ECO:0000256" key="1">
    <source>
        <dbReference type="SAM" id="MobiDB-lite"/>
    </source>
</evidence>
<evidence type="ECO:0000313" key="3">
    <source>
        <dbReference type="Proteomes" id="UP000029964"/>
    </source>
</evidence>
<feature type="region of interest" description="Disordered" evidence="1">
    <location>
        <begin position="72"/>
        <end position="107"/>
    </location>
</feature>
<organism evidence="2 3">
    <name type="scientific">Hapsidospora chrysogenum (strain ATCC 11550 / CBS 779.69 / DSM 880 / IAM 14645 / JCM 23072 / IMI 49137)</name>
    <name type="common">Acremonium chrysogenum</name>
    <dbReference type="NCBI Taxonomy" id="857340"/>
    <lineage>
        <taxon>Eukaryota</taxon>
        <taxon>Fungi</taxon>
        <taxon>Dikarya</taxon>
        <taxon>Ascomycota</taxon>
        <taxon>Pezizomycotina</taxon>
        <taxon>Sordariomycetes</taxon>
        <taxon>Hypocreomycetidae</taxon>
        <taxon>Hypocreales</taxon>
        <taxon>Bionectriaceae</taxon>
        <taxon>Hapsidospora</taxon>
    </lineage>
</organism>
<dbReference type="EMBL" id="JPKY01000043">
    <property type="protein sequence ID" value="KFH44750.1"/>
    <property type="molecule type" value="Genomic_DNA"/>
</dbReference>